<name>C5A6W0_THEGJ</name>
<reference evidence="2 3" key="1">
    <citation type="journal article" date="2007" name="Genome Biol.">
        <title>Genome analysis and genome-wide proteomics of Thermococcus gammatolerans, the most radioresistant organism known amongst the Archaea.</title>
        <authorList>
            <person name="Zivanovic Y."/>
            <person name="Armengaud J."/>
            <person name="Lagorce A."/>
            <person name="Leplat C."/>
            <person name="Guerin P."/>
            <person name="Dutertre M."/>
            <person name="Anthouard V."/>
            <person name="Forterre P."/>
            <person name="Wincker P."/>
            <person name="Confalonieri F."/>
        </authorList>
    </citation>
    <scope>NUCLEOTIDE SEQUENCE [LARGE SCALE GENOMIC DNA]</scope>
    <source>
        <strain evidence="3">DSM 15229 / JCM 11827 / EJ3</strain>
    </source>
</reference>
<dbReference type="Proteomes" id="UP000001488">
    <property type="component" value="Chromosome"/>
</dbReference>
<dbReference type="eggNOG" id="arCOG10066">
    <property type="taxonomic scope" value="Archaea"/>
</dbReference>
<evidence type="ECO:0000313" key="2">
    <source>
        <dbReference type="EMBL" id="ACS33972.1"/>
    </source>
</evidence>
<evidence type="ECO:0000256" key="1">
    <source>
        <dbReference type="SAM" id="Phobius"/>
    </source>
</evidence>
<evidence type="ECO:0000313" key="3">
    <source>
        <dbReference type="Proteomes" id="UP000001488"/>
    </source>
</evidence>
<organism evidence="2 3">
    <name type="scientific">Thermococcus gammatolerans (strain DSM 15229 / JCM 11827 / EJ3)</name>
    <dbReference type="NCBI Taxonomy" id="593117"/>
    <lineage>
        <taxon>Archaea</taxon>
        <taxon>Methanobacteriati</taxon>
        <taxon>Methanobacteriota</taxon>
        <taxon>Thermococci</taxon>
        <taxon>Thermococcales</taxon>
        <taxon>Thermococcaceae</taxon>
        <taxon>Thermococcus</taxon>
    </lineage>
</organism>
<keyword evidence="3" id="KW-1185">Reference proteome</keyword>
<keyword evidence="1" id="KW-0812">Transmembrane</keyword>
<dbReference type="AlphaFoldDB" id="C5A6W0"/>
<dbReference type="KEGG" id="tga:TGAM_1470"/>
<feature type="transmembrane region" description="Helical" evidence="1">
    <location>
        <begin position="48"/>
        <end position="66"/>
    </location>
</feature>
<dbReference type="STRING" id="593117.TGAM_1470"/>
<dbReference type="HOGENOM" id="CLU_835816_0_0_2"/>
<keyword evidence="1" id="KW-1133">Transmembrane helix</keyword>
<gene>
    <name evidence="2" type="ordered locus">TGAM_1470</name>
</gene>
<keyword evidence="1" id="KW-0472">Membrane</keyword>
<protein>
    <submittedName>
        <fullName evidence="2">Uncharacterized protein</fullName>
    </submittedName>
</protein>
<sequence>MNTKYILSQSGFIMVTSQYHGSSSGVGEEVHPHTHTTTHNGGRKMKELLVVLVFVSILLLFAYAYSNQPNETMSSLYQKIPEQVRENSQLIAAYYSSQTGFGGFREYQFALYNPNDRTISIYTFKISKLLKIWPRITENKITCKTQLNYSILATSPEKLKNFKNCGNCRILLYKDRIYKNGEIESIYPSIEQVIRGKENTTYVKLSLLKDSEITTGAVGFVIGDMGFYTDDVYYGRGLLYLPSPIVNLTRGVVVEFLPVDNETIKRVIHYPGNVTLSDEFKITKYYRVNITRNLTWTLKEVPIEQILQKLDSKQLQKTIGEDSRVRLEISKEPLWAKTPKLEAWLIWIDKGKTVYIEKRIYPTEKTYKEKFSFISGYYCGW</sequence>
<accession>C5A6W0</accession>
<proteinExistence type="predicted"/>
<dbReference type="PaxDb" id="593117-TGAM_1470"/>
<dbReference type="PATRIC" id="fig|593117.10.peg.1471"/>
<dbReference type="EMBL" id="CP001398">
    <property type="protein sequence ID" value="ACS33972.1"/>
    <property type="molecule type" value="Genomic_DNA"/>
</dbReference>